<dbReference type="KEGG" id="tpie:A7C91_01045"/>
<dbReference type="OrthoDB" id="93647at2157"/>
<evidence type="ECO:0000313" key="2">
    <source>
        <dbReference type="Proteomes" id="UP000076969"/>
    </source>
</evidence>
<proteinExistence type="predicted"/>
<dbReference type="GeneID" id="28494737"/>
<dbReference type="STRING" id="1712654.A7C91_01045"/>
<gene>
    <name evidence="1" type="ORF">A7C91_01045</name>
</gene>
<protein>
    <submittedName>
        <fullName evidence="1">Uncharacterized protein</fullName>
    </submittedName>
</protein>
<sequence>MHMDTLRMQAVLANYISSKPYIEKFLKDEGEHPLPGIIQDILYAVIGFFGSEEWELCSEACSYLRLLEEHLIKNGKNLRDYIEPHLEPYLELAKLLCKILQGIRGDEKISEKDLERLGALSKGNYLVALDIVREAFTTLQKHLKGRVPEDALKELNIPSVSKPSVVHSVTLDEQIATINAEFTTARIWAKTLFSGGIDEASVGYYILLLTRNFSRAFELFFATGEEKGIRETWEFLEKLKKLSRERSLSLTRDSDVYHPLQTAEVLHELWSFMEKSMPIPKDTLSRALSILSRERSPLRRKALLRIKDYLESHNFEVPKELMKTLESFPKPKERNYWEEYQKTLKEFDEKGRKFHEEAKKEWELVKSGKAEDPTGSIQNIIWDLSEAVVYNFALRRFKLVKEAYELFLQAYEFAKENNLFKTKLSKDIWLGKLKRVNLKWGNDIRWYEDYRVISNRIIRLTRTAEFMMWKRRIPEFLYANPYINLGGDYEHNDPPLCALTKALMMILDHNRSKGNLSTLELQEEVLDYALRLNLLWPEDVRVLECKDGKCIIFRGEISEDGLQGFKKYPFDADVVFYRGKDTVIGYSRMRKLGYVCGKEGVNELIREALRPTKKLKKG</sequence>
<name>A0A172WEU3_9EURY</name>
<dbReference type="AlphaFoldDB" id="A0A172WEU3"/>
<reference evidence="2" key="1">
    <citation type="journal article" date="2016" name="Syst. Appl. Microbiol.">
        <title>Thermococcus piezophilus sp. nov., a novel hyperthermophilic and piezophilic archaeon with a broad pressure range for growth, isolated from a deepest hydrothermal vent at the Mid-Cayman Rise.</title>
        <authorList>
            <person name="Dalmasso C."/>
            <person name="Oger P."/>
            <person name="Selva G."/>
            <person name="Courtine D."/>
            <person name="L'Haridon S."/>
            <person name="Garlaschelli A."/>
            <person name="Roussel E."/>
            <person name="Miyazaki J."/>
            <person name="Reveillaud J."/>
            <person name="Jebbar M."/>
            <person name="Takai K."/>
            <person name="Maignien L."/>
            <person name="Alain K."/>
        </authorList>
    </citation>
    <scope>NUCLEOTIDE SEQUENCE [LARGE SCALE GENOMIC DNA]</scope>
    <source>
        <strain evidence="2">CDGS</strain>
    </source>
</reference>
<accession>A0A172WEU3</accession>
<evidence type="ECO:0000313" key="1">
    <source>
        <dbReference type="EMBL" id="ANF21942.1"/>
    </source>
</evidence>
<organism evidence="1 2">
    <name type="scientific">Thermococcus piezophilus</name>
    <dbReference type="NCBI Taxonomy" id="1712654"/>
    <lineage>
        <taxon>Archaea</taxon>
        <taxon>Methanobacteriati</taxon>
        <taxon>Methanobacteriota</taxon>
        <taxon>Thermococci</taxon>
        <taxon>Thermococcales</taxon>
        <taxon>Thermococcaceae</taxon>
        <taxon>Thermococcus</taxon>
    </lineage>
</organism>
<dbReference type="EMBL" id="CP015520">
    <property type="protein sequence ID" value="ANF21942.1"/>
    <property type="molecule type" value="Genomic_DNA"/>
</dbReference>
<dbReference type="Proteomes" id="UP000076969">
    <property type="component" value="Chromosome"/>
</dbReference>
<dbReference type="RefSeq" id="WP_068664152.1">
    <property type="nucleotide sequence ID" value="NZ_CP015520.1"/>
</dbReference>
<keyword evidence="2" id="KW-1185">Reference proteome</keyword>